<dbReference type="SUPFAM" id="SSF56784">
    <property type="entry name" value="HAD-like"/>
    <property type="match status" value="1"/>
</dbReference>
<dbReference type="Pfam" id="PF08282">
    <property type="entry name" value="Hydrolase_3"/>
    <property type="match status" value="2"/>
</dbReference>
<dbReference type="NCBIfam" id="TIGR01486">
    <property type="entry name" value="HAD-SF-IIB-MPGP"/>
    <property type="match status" value="1"/>
</dbReference>
<keyword evidence="3" id="KW-0460">Magnesium</keyword>
<dbReference type="GO" id="GO:0050531">
    <property type="term" value="F:mannosyl-3-phosphoglycerate phosphatase activity"/>
    <property type="evidence" value="ECO:0007669"/>
    <property type="project" value="InterPro"/>
</dbReference>
<dbReference type="Proteomes" id="UP000298631">
    <property type="component" value="Chromosome"/>
</dbReference>
<evidence type="ECO:0000256" key="3">
    <source>
        <dbReference type="ARBA" id="ARBA00022842"/>
    </source>
</evidence>
<dbReference type="SFLD" id="SFLDG01142">
    <property type="entry name" value="C2.B.2:_Mannosyl-3-phosphoglyc"/>
    <property type="match status" value="1"/>
</dbReference>
<dbReference type="RefSeq" id="WP_137192452.1">
    <property type="nucleotide sequence ID" value="NZ_CP039964.1"/>
</dbReference>
<reference evidence="4 5" key="1">
    <citation type="submission" date="2019-05" db="EMBL/GenBank/DDBJ databases">
        <title>Pseudorhodobacter turbinis sp. nov., isolated from the gut of the Korean turban shell.</title>
        <authorList>
            <person name="Jeong Y.-S."/>
            <person name="Kang W.-R."/>
            <person name="Bae J.-W."/>
        </authorList>
    </citation>
    <scope>NUCLEOTIDE SEQUENCE [LARGE SCALE GENOMIC DNA]</scope>
    <source>
        <strain evidence="4 5">S12M18</strain>
    </source>
</reference>
<keyword evidence="2 4" id="KW-0378">Hydrolase</keyword>
<dbReference type="InterPro" id="IPR036412">
    <property type="entry name" value="HAD-like_sf"/>
</dbReference>
<evidence type="ECO:0000256" key="2">
    <source>
        <dbReference type="ARBA" id="ARBA00022801"/>
    </source>
</evidence>
<dbReference type="InterPro" id="IPR023214">
    <property type="entry name" value="HAD_sf"/>
</dbReference>
<evidence type="ECO:0000256" key="1">
    <source>
        <dbReference type="ARBA" id="ARBA00022723"/>
    </source>
</evidence>
<proteinExistence type="predicted"/>
<dbReference type="SFLD" id="SFLDS00003">
    <property type="entry name" value="Haloacid_Dehalogenase"/>
    <property type="match status" value="1"/>
</dbReference>
<dbReference type="GO" id="GO:0000287">
    <property type="term" value="F:magnesium ion binding"/>
    <property type="evidence" value="ECO:0007669"/>
    <property type="project" value="TreeGrafter"/>
</dbReference>
<dbReference type="InterPro" id="IPR006381">
    <property type="entry name" value="HAD-SF-IIB-MPGP"/>
</dbReference>
<name>A0A4P8EDG1_9RHOB</name>
<evidence type="ECO:0000313" key="5">
    <source>
        <dbReference type="Proteomes" id="UP000298631"/>
    </source>
</evidence>
<dbReference type="OrthoDB" id="193379at2"/>
<protein>
    <submittedName>
        <fullName evidence="4">HAD-IIB family hydrolase</fullName>
    </submittedName>
</protein>
<dbReference type="KEGG" id="pseb:EOK75_02630"/>
<evidence type="ECO:0000313" key="4">
    <source>
        <dbReference type="EMBL" id="QCO54782.1"/>
    </source>
</evidence>
<dbReference type="PANTHER" id="PTHR10000">
    <property type="entry name" value="PHOSPHOSERINE PHOSPHATASE"/>
    <property type="match status" value="1"/>
</dbReference>
<dbReference type="Gene3D" id="3.30.980.20">
    <property type="entry name" value="Putative mannosyl-3-phosphoglycerate phosphatase, domain 2"/>
    <property type="match status" value="1"/>
</dbReference>
<dbReference type="EMBL" id="CP039964">
    <property type="protein sequence ID" value="QCO54782.1"/>
    <property type="molecule type" value="Genomic_DNA"/>
</dbReference>
<gene>
    <name evidence="4" type="ORF">EOK75_02630</name>
</gene>
<dbReference type="GO" id="GO:0051479">
    <property type="term" value="P:mannosylglycerate biosynthetic process"/>
    <property type="evidence" value="ECO:0007669"/>
    <property type="project" value="InterPro"/>
</dbReference>
<sequence length="261" mass="28057">MKSNIHLMVFTDLDGTLIDHDTYRWDAAQEALSALGSAAAGVVLASSKTAAEVGALRAELGLQQWPAIVENGAGVLPPHVCDTPDNAPYIALRRALDKAPEALRHLFRGFGDATTAEVAEMTGLPLRDARLAKQRAFSEPGQWSGTDTQKAEFLIYLQNNDVTAQQGGRFLTLSFGGNKADQMRKIIAAYQPQHTIALGDAPNDVQMLKTAEFGVVIANPHRPPLPPLKGEATGHIIRTKAAGPSGWNAAILDLLKRLEPR</sequence>
<dbReference type="Gene3D" id="3.40.50.1000">
    <property type="entry name" value="HAD superfamily/HAD-like"/>
    <property type="match status" value="1"/>
</dbReference>
<dbReference type="SFLD" id="SFLDG01140">
    <property type="entry name" value="C2.B:_Phosphomannomutase_and_P"/>
    <property type="match status" value="1"/>
</dbReference>
<keyword evidence="5" id="KW-1185">Reference proteome</keyword>
<accession>A0A4P8EDG1</accession>
<dbReference type="PANTHER" id="PTHR10000:SF8">
    <property type="entry name" value="HAD SUPERFAMILY HYDROLASE-LIKE, TYPE 3"/>
    <property type="match status" value="1"/>
</dbReference>
<dbReference type="GO" id="GO:0005829">
    <property type="term" value="C:cytosol"/>
    <property type="evidence" value="ECO:0007669"/>
    <property type="project" value="TreeGrafter"/>
</dbReference>
<dbReference type="AlphaFoldDB" id="A0A4P8EDG1"/>
<organism evidence="4 5">
    <name type="scientific">Pseudorhodobacter turbinis</name>
    <dbReference type="NCBI Taxonomy" id="2500533"/>
    <lineage>
        <taxon>Bacteria</taxon>
        <taxon>Pseudomonadati</taxon>
        <taxon>Pseudomonadota</taxon>
        <taxon>Alphaproteobacteria</taxon>
        <taxon>Rhodobacterales</taxon>
        <taxon>Paracoccaceae</taxon>
        <taxon>Pseudorhodobacter</taxon>
    </lineage>
</organism>
<keyword evidence="1" id="KW-0479">Metal-binding</keyword>